<dbReference type="EC" id="3.4.-.-" evidence="2"/>
<feature type="transmembrane region" description="Helical" evidence="1">
    <location>
        <begin position="227"/>
        <end position="252"/>
    </location>
</feature>
<dbReference type="PANTHER" id="PTHR36844">
    <property type="entry name" value="PROTEASE PRSW"/>
    <property type="match status" value="1"/>
</dbReference>
<feature type="transmembrane region" description="Helical" evidence="1">
    <location>
        <begin position="334"/>
        <end position="355"/>
    </location>
</feature>
<dbReference type="EMBL" id="JBHSGK010000011">
    <property type="protein sequence ID" value="MFC4736869.1"/>
    <property type="molecule type" value="Genomic_DNA"/>
</dbReference>
<reference evidence="3" key="1">
    <citation type="journal article" date="2019" name="Int. J. Syst. Evol. Microbiol.">
        <title>The Global Catalogue of Microorganisms (GCM) 10K type strain sequencing project: providing services to taxonomists for standard genome sequencing and annotation.</title>
        <authorList>
            <consortium name="The Broad Institute Genomics Platform"/>
            <consortium name="The Broad Institute Genome Sequencing Center for Infectious Disease"/>
            <person name="Wu L."/>
            <person name="Ma J."/>
        </authorList>
    </citation>
    <scope>NUCLEOTIDE SEQUENCE [LARGE SCALE GENOMIC DNA]</scope>
    <source>
        <strain evidence="3">JCM 12165</strain>
    </source>
</reference>
<gene>
    <name evidence="2" type="ORF">ACFO4L_09760</name>
</gene>
<dbReference type="Pfam" id="PF13367">
    <property type="entry name" value="PrsW-protease"/>
    <property type="match status" value="1"/>
</dbReference>
<name>A0ABV9NXY6_9BACI</name>
<dbReference type="GO" id="GO:0006508">
    <property type="term" value="P:proteolysis"/>
    <property type="evidence" value="ECO:0007669"/>
    <property type="project" value="UniProtKB-KW"/>
</dbReference>
<feature type="transmembrane region" description="Helical" evidence="1">
    <location>
        <begin position="272"/>
        <end position="292"/>
    </location>
</feature>
<keyword evidence="1" id="KW-0812">Transmembrane</keyword>
<dbReference type="Proteomes" id="UP001595896">
    <property type="component" value="Unassembled WGS sequence"/>
</dbReference>
<feature type="transmembrane region" description="Helical" evidence="1">
    <location>
        <begin position="169"/>
        <end position="194"/>
    </location>
</feature>
<keyword evidence="3" id="KW-1185">Reference proteome</keyword>
<accession>A0ABV9NXY6</accession>
<evidence type="ECO:0000313" key="2">
    <source>
        <dbReference type="EMBL" id="MFC4736869.1"/>
    </source>
</evidence>
<keyword evidence="1" id="KW-0472">Membrane</keyword>
<dbReference type="GO" id="GO:0008233">
    <property type="term" value="F:peptidase activity"/>
    <property type="evidence" value="ECO:0007669"/>
    <property type="project" value="UniProtKB-KW"/>
</dbReference>
<comment type="caution">
    <text evidence="2">The sequence shown here is derived from an EMBL/GenBank/DDBJ whole genome shotgun (WGS) entry which is preliminary data.</text>
</comment>
<evidence type="ECO:0000256" key="1">
    <source>
        <dbReference type="SAM" id="Phobius"/>
    </source>
</evidence>
<keyword evidence="2" id="KW-0645">Protease</keyword>
<sequence>MSVQYCSSCGAAGSSENQFCGECGVQMQRASGESAVQPAVKGIVEQTSARINGLVGEEGKLDLNLKDVFSSVFEKHTKDEAELLFISGTSRTTPAPADIQTSWPKPWLFSRVFLVLAAVYLLLYVAATSFESALVIPGLIVMGSFAVPFSLLIFFWETNAPRNISIFEVVRMFFIGGVASIAASLFLFSIFPIVELNVQGAIMVGVIEEVGKLLIAAYFIKQLKVTYILNGLLIGAAIGAGFAAFESAGYAFAQGMAYGESAMIANIFDRGWMAIGAHVTWAAIAAGALVYVKNQSELNSSHFLDTRFLKLFAVPVILHAAWNSPFFVQAESMLLYVGLIVVAWIFVFSLMNAGLKQISRMNEHRVVTE</sequence>
<dbReference type="PANTHER" id="PTHR36844:SF1">
    <property type="entry name" value="PROTEASE PRSW"/>
    <property type="match status" value="1"/>
</dbReference>
<proteinExistence type="predicted"/>
<organism evidence="2 3">
    <name type="scientific">Bacillus daqingensis</name>
    <dbReference type="NCBI Taxonomy" id="872396"/>
    <lineage>
        <taxon>Bacteria</taxon>
        <taxon>Bacillati</taxon>
        <taxon>Bacillota</taxon>
        <taxon>Bacilli</taxon>
        <taxon>Bacillales</taxon>
        <taxon>Bacillaceae</taxon>
        <taxon>Bacillus</taxon>
    </lineage>
</organism>
<keyword evidence="1" id="KW-1133">Transmembrane helix</keyword>
<keyword evidence="2" id="KW-0378">Hydrolase</keyword>
<protein>
    <submittedName>
        <fullName evidence="2">PrsW family glutamic-type intramembrane protease</fullName>
        <ecNumber evidence="2">3.4.-.-</ecNumber>
    </submittedName>
</protein>
<feature type="transmembrane region" description="Helical" evidence="1">
    <location>
        <begin position="133"/>
        <end position="157"/>
    </location>
</feature>
<dbReference type="RefSeq" id="WP_377909484.1">
    <property type="nucleotide sequence ID" value="NZ_JBHSGK010000011.1"/>
</dbReference>
<feature type="transmembrane region" description="Helical" evidence="1">
    <location>
        <begin position="108"/>
        <end position="127"/>
    </location>
</feature>
<evidence type="ECO:0000313" key="3">
    <source>
        <dbReference type="Proteomes" id="UP001595896"/>
    </source>
</evidence>
<feature type="transmembrane region" description="Helical" evidence="1">
    <location>
        <begin position="200"/>
        <end position="220"/>
    </location>
</feature>
<feature type="transmembrane region" description="Helical" evidence="1">
    <location>
        <begin position="304"/>
        <end position="322"/>
    </location>
</feature>
<dbReference type="InterPro" id="IPR026898">
    <property type="entry name" value="PrsW"/>
</dbReference>